<dbReference type="AlphaFoldDB" id="A0A673I2R8"/>
<proteinExistence type="predicted"/>
<organism evidence="1 2">
    <name type="scientific">Sinocyclocheilus rhinocerous</name>
    <dbReference type="NCBI Taxonomy" id="307959"/>
    <lineage>
        <taxon>Eukaryota</taxon>
        <taxon>Metazoa</taxon>
        <taxon>Chordata</taxon>
        <taxon>Craniata</taxon>
        <taxon>Vertebrata</taxon>
        <taxon>Euteleostomi</taxon>
        <taxon>Actinopterygii</taxon>
        <taxon>Neopterygii</taxon>
        <taxon>Teleostei</taxon>
        <taxon>Ostariophysi</taxon>
        <taxon>Cypriniformes</taxon>
        <taxon>Cyprinidae</taxon>
        <taxon>Cyprininae</taxon>
        <taxon>Sinocyclocheilus</taxon>
    </lineage>
</organism>
<name>A0A673I2R8_9TELE</name>
<reference evidence="1" key="1">
    <citation type="submission" date="2025-08" db="UniProtKB">
        <authorList>
            <consortium name="Ensembl"/>
        </authorList>
    </citation>
    <scope>IDENTIFICATION</scope>
</reference>
<sequence length="88" mass="9758">MSLEEYKRHYASLNSESGCEPVGGRSSISVAFGGEEERLHYIPIPVLGKGSFGEATLYHRLYKNMDVVSVTGWGLCSDWWIGRSGHAH</sequence>
<evidence type="ECO:0000313" key="2">
    <source>
        <dbReference type="Proteomes" id="UP000472270"/>
    </source>
</evidence>
<evidence type="ECO:0000313" key="1">
    <source>
        <dbReference type="Ensembl" id="ENSSRHP00000031949.1"/>
    </source>
</evidence>
<dbReference type="Proteomes" id="UP000472270">
    <property type="component" value="Unassembled WGS sequence"/>
</dbReference>
<keyword evidence="2" id="KW-1185">Reference proteome</keyword>
<accession>A0A673I2R8</accession>
<dbReference type="Ensembl" id="ENSSRHT00000032877.1">
    <property type="protein sequence ID" value="ENSSRHP00000031949.1"/>
    <property type="gene ID" value="ENSSRHG00000016480.1"/>
</dbReference>
<reference evidence="1" key="2">
    <citation type="submission" date="2025-09" db="UniProtKB">
        <authorList>
            <consortium name="Ensembl"/>
        </authorList>
    </citation>
    <scope>IDENTIFICATION</scope>
</reference>
<protein>
    <submittedName>
        <fullName evidence="1">Uncharacterized protein</fullName>
    </submittedName>
</protein>